<reference evidence="2" key="2">
    <citation type="submission" date="2020-12" db="EMBL/GenBank/DDBJ databases">
        <title>New Spironucleus salmonicida genome in near-complete chromosomes.</title>
        <authorList>
            <person name="Xu F."/>
            <person name="Kurt Z."/>
            <person name="Jimenez-Gonzalez A."/>
            <person name="Astvaldsson A."/>
            <person name="Andersson J.O."/>
            <person name="Svard S.G."/>
        </authorList>
    </citation>
    <scope>NUCLEOTIDE SEQUENCE</scope>
    <source>
        <strain evidence="2">ATCC 50377</strain>
    </source>
</reference>
<sequence length="55" mass="6294">MYGPYHKCLPQFEYRNAMGTFIPINYGPSNLTNADQGVPLSMARTSTIRTIKKYH</sequence>
<protein>
    <submittedName>
        <fullName evidence="1">Uncharacterized protein</fullName>
    </submittedName>
</protein>
<dbReference type="VEuPathDB" id="GiardiaDB:SS50377_25823"/>
<gene>
    <name evidence="1" type="ORF">SS50377_14650</name>
    <name evidence="2" type="ORF">SS50377_25823</name>
</gene>
<name>V6LMH6_9EUKA</name>
<evidence type="ECO:0000313" key="3">
    <source>
        <dbReference type="Proteomes" id="UP000018208"/>
    </source>
</evidence>
<proteinExistence type="predicted"/>
<evidence type="ECO:0000313" key="1">
    <source>
        <dbReference type="EMBL" id="EST45418.1"/>
    </source>
</evidence>
<dbReference type="Proteomes" id="UP000018208">
    <property type="component" value="Unassembled WGS sequence"/>
</dbReference>
<dbReference type="EMBL" id="KI546097">
    <property type="protein sequence ID" value="EST45418.1"/>
    <property type="molecule type" value="Genomic_DNA"/>
</dbReference>
<evidence type="ECO:0000313" key="2">
    <source>
        <dbReference type="EMBL" id="KAH0571633.1"/>
    </source>
</evidence>
<dbReference type="AlphaFoldDB" id="V6LMH6"/>
<organism evidence="1">
    <name type="scientific">Spironucleus salmonicida</name>
    <dbReference type="NCBI Taxonomy" id="348837"/>
    <lineage>
        <taxon>Eukaryota</taxon>
        <taxon>Metamonada</taxon>
        <taxon>Diplomonadida</taxon>
        <taxon>Hexamitidae</taxon>
        <taxon>Hexamitinae</taxon>
        <taxon>Spironucleus</taxon>
    </lineage>
</organism>
<dbReference type="EMBL" id="AUWU02000006">
    <property type="protein sequence ID" value="KAH0571633.1"/>
    <property type="molecule type" value="Genomic_DNA"/>
</dbReference>
<keyword evidence="3" id="KW-1185">Reference proteome</keyword>
<accession>V6LMH6</accession>
<reference evidence="1 2" key="1">
    <citation type="journal article" date="2014" name="PLoS Genet.">
        <title>The Genome of Spironucleus salmonicida Highlights a Fish Pathogen Adapted to Fluctuating Environments.</title>
        <authorList>
            <person name="Xu F."/>
            <person name="Jerlstrom-Hultqvist J."/>
            <person name="Einarsson E."/>
            <person name="Astvaldsson A."/>
            <person name="Svard S.G."/>
            <person name="Andersson J.O."/>
        </authorList>
    </citation>
    <scope>NUCLEOTIDE SEQUENCE</scope>
    <source>
        <strain evidence="2">ATCC 50377</strain>
    </source>
</reference>